<reference evidence="2 3" key="1">
    <citation type="submission" date="2016-02" db="EMBL/GenBank/DDBJ databases">
        <title>Genome analysis of coral dinoflagellate symbionts highlights evolutionary adaptations to a symbiotic lifestyle.</title>
        <authorList>
            <person name="Aranda M."/>
            <person name="Li Y."/>
            <person name="Liew Y.J."/>
            <person name="Baumgarten S."/>
            <person name="Simakov O."/>
            <person name="Wilson M."/>
            <person name="Piel J."/>
            <person name="Ashoor H."/>
            <person name="Bougouffa S."/>
            <person name="Bajic V.B."/>
            <person name="Ryu T."/>
            <person name="Ravasi T."/>
            <person name="Bayer T."/>
            <person name="Micklem G."/>
            <person name="Kim H."/>
            <person name="Bhak J."/>
            <person name="Lajeunesse T.C."/>
            <person name="Voolstra C.R."/>
        </authorList>
    </citation>
    <scope>NUCLEOTIDE SEQUENCE [LARGE SCALE GENOMIC DNA]</scope>
    <source>
        <strain evidence="2 3">CCMP2467</strain>
    </source>
</reference>
<protein>
    <submittedName>
        <fullName evidence="2">Uncharacterized protein</fullName>
    </submittedName>
</protein>
<evidence type="ECO:0000313" key="3">
    <source>
        <dbReference type="Proteomes" id="UP000186817"/>
    </source>
</evidence>
<dbReference type="Proteomes" id="UP000186817">
    <property type="component" value="Unassembled WGS sequence"/>
</dbReference>
<accession>A0A1Q9BWT2</accession>
<name>A0A1Q9BWT2_SYMMI</name>
<feature type="non-terminal residue" evidence="2">
    <location>
        <position position="365"/>
    </location>
</feature>
<feature type="region of interest" description="Disordered" evidence="1">
    <location>
        <begin position="1"/>
        <end position="74"/>
    </location>
</feature>
<gene>
    <name evidence="2" type="ORF">AK812_SmicGene45145</name>
</gene>
<proteinExistence type="predicted"/>
<sequence length="365" mass="39222">MQTELPRHSEAHAPALLGQARVGPSSSKEPVECSVASRKPAGNTPQQGCAQEEEKFEEWPKGEADEHTDDKRRKMDVPFKVHGTRGQHRIQERSGRRFHIHEVGRFLVSYFPLWVSWELALIVSNFRPQIGTLAQATIHKVAGGRGLMKVAAAHGRGKRRWLPWEDVFAFTAAPALAMFLPANLVGGGDGGAIGFSTGSPGPVATSIGAGSCEPLALSPNSSETLAFLLLLSVVLGGVDGAGGAAAPGGVVGVGVFGGGVSLVPGRRLRSVKKIHLKPRADAMRSNPPLGRRDLSIAAGLERLSWVVALAACDFMYEQWIVVDMDFSFAGKVNFPLEKNWRSAADARESEEQWKANLQAQRVEQG</sequence>
<organism evidence="2 3">
    <name type="scientific">Symbiodinium microadriaticum</name>
    <name type="common">Dinoflagellate</name>
    <name type="synonym">Zooxanthella microadriatica</name>
    <dbReference type="NCBI Taxonomy" id="2951"/>
    <lineage>
        <taxon>Eukaryota</taxon>
        <taxon>Sar</taxon>
        <taxon>Alveolata</taxon>
        <taxon>Dinophyceae</taxon>
        <taxon>Suessiales</taxon>
        <taxon>Symbiodiniaceae</taxon>
        <taxon>Symbiodinium</taxon>
    </lineage>
</organism>
<keyword evidence="3" id="KW-1185">Reference proteome</keyword>
<feature type="compositionally biased region" description="Basic and acidic residues" evidence="1">
    <location>
        <begin position="57"/>
        <end position="74"/>
    </location>
</feature>
<evidence type="ECO:0000313" key="2">
    <source>
        <dbReference type="EMBL" id="OLP75112.1"/>
    </source>
</evidence>
<dbReference type="AlphaFoldDB" id="A0A1Q9BWT2"/>
<comment type="caution">
    <text evidence="2">The sequence shown here is derived from an EMBL/GenBank/DDBJ whole genome shotgun (WGS) entry which is preliminary data.</text>
</comment>
<dbReference type="EMBL" id="LSRX01002785">
    <property type="protein sequence ID" value="OLP75112.1"/>
    <property type="molecule type" value="Genomic_DNA"/>
</dbReference>
<feature type="compositionally biased region" description="Basic and acidic residues" evidence="1">
    <location>
        <begin position="1"/>
        <end position="11"/>
    </location>
</feature>
<evidence type="ECO:0000256" key="1">
    <source>
        <dbReference type="SAM" id="MobiDB-lite"/>
    </source>
</evidence>